<dbReference type="GO" id="GO:0005093">
    <property type="term" value="F:Rab GDP-dissociation inhibitor activity"/>
    <property type="evidence" value="ECO:0007669"/>
    <property type="project" value="InterPro"/>
</dbReference>
<proteinExistence type="inferred from homology"/>
<dbReference type="Gene3D" id="1.10.405.10">
    <property type="entry name" value="Guanine Nucleotide Dissociation Inhibitor, domain 1"/>
    <property type="match status" value="1"/>
</dbReference>
<dbReference type="PRINTS" id="PR00892">
    <property type="entry name" value="RABGDI"/>
</dbReference>
<sequence length="447" mass="49477">MDQDYDAIILGTGLKECLLAGLLSVEGMKILHMDRNSYYGGESASLNLRQLWEKFRPGEPEPTHYGRWQDWAFDMVPKFMMGNGLLVRTLVHTSVHNYLQFKAVDGSYVVKGGKTYKVPATDMDALKSSLMGMFEKRRARSFFMYVQDYDETKPDTTKGHNLNVMTSRELFAKFGLQDGTVEFIGHALALNVDDAYLDRPALKMVKAVKLYEESLARFNTGSPYIYPLYGLGELPQGFARLSAVYGGTYMLAKPDVEVTYDPETKRATGVTSEGESARAKFVVGDPSYFPGKTRRIGRVVRAICILSHPIPNCGDAHSVQIILPQAQTGRQSDMYVFGCSWAHNVCAKGKYLAFVSTTVETANPHLEIEPGLALLGASPFVLFFINVTDVMTPIADGKEDGCFISAGYDATTHFESTVLDVLDMYTRITGKTLDLSEKDPAAAAAER</sequence>
<dbReference type="STRING" id="564608.C1N9J3"/>
<dbReference type="PANTHER" id="PTHR11787">
    <property type="entry name" value="RAB GDP-DISSOCIATION INHIBITOR"/>
    <property type="match status" value="1"/>
</dbReference>
<dbReference type="AlphaFoldDB" id="C1N9J3"/>
<dbReference type="PANTHER" id="PTHR11787:SF8">
    <property type="entry name" value="RAB GDP DISSOCIATION INHIBITOR"/>
    <property type="match status" value="1"/>
</dbReference>
<dbReference type="Pfam" id="PF00996">
    <property type="entry name" value="GDI"/>
    <property type="match status" value="1"/>
</dbReference>
<dbReference type="FunFam" id="1.10.405.10:FF:000011">
    <property type="entry name" value="Rab GDP dissociation inhibitor"/>
    <property type="match status" value="1"/>
</dbReference>
<dbReference type="GO" id="GO:0015031">
    <property type="term" value="P:protein transport"/>
    <property type="evidence" value="ECO:0007669"/>
    <property type="project" value="InterPro"/>
</dbReference>
<dbReference type="PRINTS" id="PR00891">
    <property type="entry name" value="RABGDIREP"/>
</dbReference>
<dbReference type="InterPro" id="IPR000806">
    <property type="entry name" value="RabGDI"/>
</dbReference>
<dbReference type="InterPro" id="IPR036188">
    <property type="entry name" value="FAD/NAD-bd_sf"/>
</dbReference>
<dbReference type="GO" id="GO:0005737">
    <property type="term" value="C:cytoplasm"/>
    <property type="evidence" value="ECO:0007669"/>
    <property type="project" value="TreeGrafter"/>
</dbReference>
<dbReference type="SUPFAM" id="SSF51905">
    <property type="entry name" value="FAD/NAD(P)-binding domain"/>
    <property type="match status" value="2"/>
</dbReference>
<dbReference type="OMA" id="PAMDFVM"/>
<reference evidence="3 4" key="1">
    <citation type="journal article" date="2009" name="Science">
        <title>Green evolution and dynamic adaptations revealed by genomes of the marine picoeukaryotes Micromonas.</title>
        <authorList>
            <person name="Worden A.Z."/>
            <person name="Lee J.H."/>
            <person name="Mock T."/>
            <person name="Rouze P."/>
            <person name="Simmons M.P."/>
            <person name="Aerts A.L."/>
            <person name="Allen A.E."/>
            <person name="Cuvelier M.L."/>
            <person name="Derelle E."/>
            <person name="Everett M.V."/>
            <person name="Foulon E."/>
            <person name="Grimwood J."/>
            <person name="Gundlach H."/>
            <person name="Henrissat B."/>
            <person name="Napoli C."/>
            <person name="McDonald S.M."/>
            <person name="Parker M.S."/>
            <person name="Rombauts S."/>
            <person name="Salamov A."/>
            <person name="Von Dassow P."/>
            <person name="Badger J.H."/>
            <person name="Coutinho P.M."/>
            <person name="Demir E."/>
            <person name="Dubchak I."/>
            <person name="Gentemann C."/>
            <person name="Eikrem W."/>
            <person name="Gready J.E."/>
            <person name="John U."/>
            <person name="Lanier W."/>
            <person name="Lindquist E.A."/>
            <person name="Lucas S."/>
            <person name="Mayer K.F."/>
            <person name="Moreau H."/>
            <person name="Not F."/>
            <person name="Otillar R."/>
            <person name="Panaud O."/>
            <person name="Pangilinan J."/>
            <person name="Paulsen I."/>
            <person name="Piegu B."/>
            <person name="Poliakov A."/>
            <person name="Robbens S."/>
            <person name="Schmutz J."/>
            <person name="Toulza E."/>
            <person name="Wyss T."/>
            <person name="Zelensky A."/>
            <person name="Zhou K."/>
            <person name="Armbrust E.V."/>
            <person name="Bhattacharya D."/>
            <person name="Goodenough U.W."/>
            <person name="Van de Peer Y."/>
            <person name="Grigoriev I.V."/>
        </authorList>
    </citation>
    <scope>NUCLEOTIDE SEQUENCE [LARGE SCALE GENOMIC DNA]</scope>
    <source>
        <strain evidence="3 4">CCMP1545</strain>
    </source>
</reference>
<dbReference type="EMBL" id="GG663751">
    <property type="protein sequence ID" value="EEH51535.1"/>
    <property type="molecule type" value="Genomic_DNA"/>
</dbReference>
<dbReference type="RefSeq" id="XP_003064630.1">
    <property type="nucleotide sequence ID" value="XM_003064584.1"/>
</dbReference>
<evidence type="ECO:0000313" key="4">
    <source>
        <dbReference type="Proteomes" id="UP000001876"/>
    </source>
</evidence>
<evidence type="ECO:0000313" key="3">
    <source>
        <dbReference type="EMBL" id="EEH51535.1"/>
    </source>
</evidence>
<dbReference type="Proteomes" id="UP000001876">
    <property type="component" value="Unassembled WGS sequence"/>
</dbReference>
<comment type="similarity">
    <text evidence="1 2">Belongs to the Rab GDI family.</text>
</comment>
<accession>C1N9J3</accession>
<dbReference type="GO" id="GO:0007264">
    <property type="term" value="P:small GTPase-mediated signal transduction"/>
    <property type="evidence" value="ECO:0007669"/>
    <property type="project" value="InterPro"/>
</dbReference>
<dbReference type="OrthoDB" id="9446342at2759"/>
<gene>
    <name evidence="3" type="ORF">MICPUCDRAFT_37124</name>
</gene>
<dbReference type="GO" id="GO:0016192">
    <property type="term" value="P:vesicle-mediated transport"/>
    <property type="evidence" value="ECO:0007669"/>
    <property type="project" value="TreeGrafter"/>
</dbReference>
<dbReference type="InterPro" id="IPR018203">
    <property type="entry name" value="GDP_dissociation_inhibitor"/>
</dbReference>
<evidence type="ECO:0000256" key="1">
    <source>
        <dbReference type="ARBA" id="ARBA00005593"/>
    </source>
</evidence>
<organism evidence="4">
    <name type="scientific">Micromonas pusilla (strain CCMP1545)</name>
    <name type="common">Picoplanktonic green alga</name>
    <dbReference type="NCBI Taxonomy" id="564608"/>
    <lineage>
        <taxon>Eukaryota</taxon>
        <taxon>Viridiplantae</taxon>
        <taxon>Chlorophyta</taxon>
        <taxon>Mamiellophyceae</taxon>
        <taxon>Mamiellales</taxon>
        <taxon>Mamiellaceae</taxon>
        <taxon>Micromonas</taxon>
    </lineage>
</organism>
<dbReference type="Gene3D" id="3.30.519.10">
    <property type="entry name" value="Guanine Nucleotide Dissociation Inhibitor, domain 2"/>
    <property type="match status" value="1"/>
</dbReference>
<keyword evidence="4" id="KW-1185">Reference proteome</keyword>
<evidence type="ECO:0000256" key="2">
    <source>
        <dbReference type="RuleBase" id="RU363124"/>
    </source>
</evidence>
<dbReference type="eggNOG" id="KOG1439">
    <property type="taxonomic scope" value="Eukaryota"/>
</dbReference>
<name>C1N9J3_MICPC</name>
<dbReference type="GeneID" id="9690071"/>
<protein>
    <recommendedName>
        <fullName evidence="2">Guanosine nucleotide diphosphate dissociation inhibitor</fullName>
    </recommendedName>
</protein>
<dbReference type="Gene3D" id="3.50.50.60">
    <property type="entry name" value="FAD/NAD(P)-binding domain"/>
    <property type="match status" value="1"/>
</dbReference>
<dbReference type="KEGG" id="mpp:MICPUCDRAFT_37124"/>